<sequence length="257" mass="27948">MSNNQSSVEDRLRHLMPSLSVYTEGRHYQDCLELYNHALKKEPLVCVSHLVQFCGHDFFGRSVVHRRILIDMRDMDTVNVASDRASAHVGGGVIAGHLQETLKSHGLFTSTGKAKSVGYVFWACGGGYGFYVGTYGFGVDQILSARVVLSGGCVVETKALRGAGAGTFVPKLFAGFLAFPLTEAATVMDKIENGDAIAVNPIMAPIPVDPNPTQIPLYLLCTTSPSITIYLNGHLNGVVPAKVWHQRSRNLQIKTRM</sequence>
<evidence type="ECO:0000259" key="5">
    <source>
        <dbReference type="Pfam" id="PF01565"/>
    </source>
</evidence>
<dbReference type="InterPro" id="IPR036318">
    <property type="entry name" value="FAD-bd_PCMH-like_sf"/>
</dbReference>
<protein>
    <submittedName>
        <fullName evidence="6">FAD/FMN-containing dehydrogenase</fullName>
    </submittedName>
</protein>
<dbReference type="InterPro" id="IPR006094">
    <property type="entry name" value="Oxid_FAD_bind_N"/>
</dbReference>
<evidence type="ECO:0000256" key="4">
    <source>
        <dbReference type="ARBA" id="ARBA00023002"/>
    </source>
</evidence>
<dbReference type="Proteomes" id="UP000002812">
    <property type="component" value="Unassembled WGS sequence"/>
</dbReference>
<evidence type="ECO:0000313" key="7">
    <source>
        <dbReference type="Proteomes" id="UP000002812"/>
    </source>
</evidence>
<dbReference type="HOGENOM" id="CLU_882994_0_0_1"/>
<accession>I8U062</accession>
<evidence type="ECO:0000256" key="2">
    <source>
        <dbReference type="ARBA" id="ARBA00022630"/>
    </source>
</evidence>
<dbReference type="InterPro" id="IPR050416">
    <property type="entry name" value="FAD-linked_Oxidoreductase"/>
</dbReference>
<reference evidence="7" key="2">
    <citation type="submission" date="2012-06" db="EMBL/GenBank/DDBJ databases">
        <title>Comparative genomic analyses of Aspergillus oryzae 3.042 and A. oryzae RIB40 for soy-sauce fermentation.</title>
        <authorList>
            <person name="Zhao G."/>
            <person name="Hou L."/>
            <person name="Wang C."/>
            <person name="Cao X."/>
        </authorList>
    </citation>
    <scope>NUCLEOTIDE SEQUENCE [LARGE SCALE GENOMIC DNA]</scope>
    <source>
        <strain evidence="7">3.042</strain>
    </source>
</reference>
<evidence type="ECO:0000313" key="6">
    <source>
        <dbReference type="EMBL" id="EIT79953.1"/>
    </source>
</evidence>
<keyword evidence="3" id="KW-0274">FAD</keyword>
<feature type="domain" description="FAD linked oxidase N-terminal" evidence="5">
    <location>
        <begin position="54"/>
        <end position="157"/>
    </location>
</feature>
<gene>
    <name evidence="6" type="ORF">Ao3042_03588</name>
</gene>
<evidence type="ECO:0000256" key="3">
    <source>
        <dbReference type="ARBA" id="ARBA00022827"/>
    </source>
</evidence>
<dbReference type="InterPro" id="IPR016169">
    <property type="entry name" value="FAD-bd_PCMH_sub2"/>
</dbReference>
<dbReference type="GO" id="GO:0016491">
    <property type="term" value="F:oxidoreductase activity"/>
    <property type="evidence" value="ECO:0007669"/>
    <property type="project" value="UniProtKB-KW"/>
</dbReference>
<dbReference type="GO" id="GO:0050660">
    <property type="term" value="F:flavin adenine dinucleotide binding"/>
    <property type="evidence" value="ECO:0007669"/>
    <property type="project" value="InterPro"/>
</dbReference>
<comment type="caution">
    <text evidence="6">The sequence shown here is derived from an EMBL/GenBank/DDBJ whole genome shotgun (WGS) entry which is preliminary data.</text>
</comment>
<dbReference type="Gene3D" id="3.30.465.10">
    <property type="match status" value="1"/>
</dbReference>
<dbReference type="PANTHER" id="PTHR42973">
    <property type="entry name" value="BINDING OXIDOREDUCTASE, PUTATIVE (AFU_ORTHOLOGUE AFUA_1G17690)-RELATED"/>
    <property type="match status" value="1"/>
</dbReference>
<proteinExistence type="inferred from homology"/>
<comment type="similarity">
    <text evidence="1">Belongs to the oxygen-dependent FAD-linked oxidoreductase family.</text>
</comment>
<dbReference type="SUPFAM" id="SSF56176">
    <property type="entry name" value="FAD-binding/transporter-associated domain-like"/>
    <property type="match status" value="1"/>
</dbReference>
<keyword evidence="2" id="KW-0285">Flavoprotein</keyword>
<dbReference type="EMBL" id="AKHY01000120">
    <property type="protein sequence ID" value="EIT79953.1"/>
    <property type="molecule type" value="Genomic_DNA"/>
</dbReference>
<dbReference type="OrthoDB" id="363185at2759"/>
<reference evidence="6 7" key="1">
    <citation type="journal article" date="2012" name="Eukaryot. Cell">
        <title>Draft genome sequence of Aspergillus oryzae strain 3.042.</title>
        <authorList>
            <person name="Zhao G."/>
            <person name="Yao Y."/>
            <person name="Qi W."/>
            <person name="Wang C."/>
            <person name="Hou L."/>
            <person name="Zeng B."/>
            <person name="Cao X."/>
        </authorList>
    </citation>
    <scope>NUCLEOTIDE SEQUENCE [LARGE SCALE GENOMIC DNA]</scope>
    <source>
        <strain evidence="6 7">3.042</strain>
    </source>
</reference>
<name>I8U062_ASPO3</name>
<organism evidence="6 7">
    <name type="scientific">Aspergillus oryzae (strain 3.042)</name>
    <name type="common">Yellow koji mold</name>
    <dbReference type="NCBI Taxonomy" id="1160506"/>
    <lineage>
        <taxon>Eukaryota</taxon>
        <taxon>Fungi</taxon>
        <taxon>Dikarya</taxon>
        <taxon>Ascomycota</taxon>
        <taxon>Pezizomycotina</taxon>
        <taxon>Eurotiomycetes</taxon>
        <taxon>Eurotiomycetidae</taxon>
        <taxon>Eurotiales</taxon>
        <taxon>Aspergillaceae</taxon>
        <taxon>Aspergillus</taxon>
        <taxon>Aspergillus subgen. Circumdati</taxon>
    </lineage>
</organism>
<evidence type="ECO:0000256" key="1">
    <source>
        <dbReference type="ARBA" id="ARBA00005466"/>
    </source>
</evidence>
<dbReference type="AlphaFoldDB" id="I8U062"/>
<dbReference type="Pfam" id="PF01565">
    <property type="entry name" value="FAD_binding_4"/>
    <property type="match status" value="1"/>
</dbReference>
<keyword evidence="4" id="KW-0560">Oxidoreductase</keyword>
<dbReference type="PANTHER" id="PTHR42973:SF7">
    <property type="entry name" value="FAD-BINDING PCMH-TYPE DOMAIN-CONTAINING PROTEIN"/>
    <property type="match status" value="1"/>
</dbReference>